<dbReference type="InterPro" id="IPR006179">
    <property type="entry name" value="5_nucleotidase/apyrase"/>
</dbReference>
<evidence type="ECO:0000256" key="1">
    <source>
        <dbReference type="ARBA" id="ARBA00022729"/>
    </source>
</evidence>
<comment type="caution">
    <text evidence="5">The sequence shown here is derived from an EMBL/GenBank/DDBJ whole genome shotgun (WGS) entry which is preliminary data.</text>
</comment>
<dbReference type="GO" id="GO:0000166">
    <property type="term" value="F:nucleotide binding"/>
    <property type="evidence" value="ECO:0007669"/>
    <property type="project" value="UniProtKB-KW"/>
</dbReference>
<accession>A0A5R9LP92</accession>
<dbReference type="InterPro" id="IPR036907">
    <property type="entry name" value="5'-Nucleotdase_C_sf"/>
</dbReference>
<feature type="domain" description="Calcineurin-like phosphoesterase" evidence="3">
    <location>
        <begin position="60"/>
        <end position="265"/>
    </location>
</feature>
<dbReference type="Gene3D" id="3.90.780.10">
    <property type="entry name" value="5'-Nucleotidase, C-terminal domain"/>
    <property type="match status" value="1"/>
</dbReference>
<dbReference type="Pfam" id="PF00149">
    <property type="entry name" value="Metallophos"/>
    <property type="match status" value="1"/>
</dbReference>
<evidence type="ECO:0000313" key="6">
    <source>
        <dbReference type="Proteomes" id="UP000307430"/>
    </source>
</evidence>
<gene>
    <name evidence="5" type="ORF">FE839_00205</name>
</gene>
<feature type="domain" description="5'-Nucleotidase C-terminal" evidence="4">
    <location>
        <begin position="340"/>
        <end position="476"/>
    </location>
</feature>
<dbReference type="EMBL" id="VCHQ01000001">
    <property type="protein sequence ID" value="TLV23848.1"/>
    <property type="molecule type" value="Genomic_DNA"/>
</dbReference>
<dbReference type="Pfam" id="PF02872">
    <property type="entry name" value="5_nucleotid_C"/>
    <property type="match status" value="1"/>
</dbReference>
<dbReference type="SUPFAM" id="SSF56300">
    <property type="entry name" value="Metallo-dependent phosphatases"/>
    <property type="match status" value="1"/>
</dbReference>
<dbReference type="CDD" id="cd00845">
    <property type="entry name" value="MPP_UshA_N_like"/>
    <property type="match status" value="1"/>
</dbReference>
<proteinExistence type="inferred from homology"/>
<dbReference type="PANTHER" id="PTHR11575:SF24">
    <property type="entry name" value="5'-NUCLEOTIDASE"/>
    <property type="match status" value="1"/>
</dbReference>
<comment type="similarity">
    <text evidence="2">Belongs to the 5'-nucleotidase family.</text>
</comment>
<name>A0A5R9LP92_9ENTR</name>
<dbReference type="GO" id="GO:0009166">
    <property type="term" value="P:nucleotide catabolic process"/>
    <property type="evidence" value="ECO:0007669"/>
    <property type="project" value="InterPro"/>
</dbReference>
<dbReference type="AlphaFoldDB" id="A0A5R9LP92"/>
<evidence type="ECO:0000259" key="4">
    <source>
        <dbReference type="Pfam" id="PF02872"/>
    </source>
</evidence>
<dbReference type="Proteomes" id="UP000307430">
    <property type="component" value="Unassembled WGS sequence"/>
</dbReference>
<keyword evidence="6" id="KW-1185">Reference proteome</keyword>
<evidence type="ECO:0000256" key="2">
    <source>
        <dbReference type="RuleBase" id="RU362119"/>
    </source>
</evidence>
<protein>
    <submittedName>
        <fullName evidence="5">Bifunctional metallophosphatase/5'-nucleotidase</fullName>
    </submittedName>
</protein>
<keyword evidence="2" id="KW-0378">Hydrolase</keyword>
<keyword evidence="2" id="KW-0547">Nucleotide-binding</keyword>
<dbReference type="InterPro" id="IPR004843">
    <property type="entry name" value="Calcineurin-like_PHP"/>
</dbReference>
<dbReference type="PRINTS" id="PR01607">
    <property type="entry name" value="APYRASEFAMLY"/>
</dbReference>
<dbReference type="InterPro" id="IPR029052">
    <property type="entry name" value="Metallo-depent_PP-like"/>
</dbReference>
<dbReference type="SUPFAM" id="SSF55816">
    <property type="entry name" value="5'-nucleotidase (syn. UDP-sugar hydrolase), C-terminal domain"/>
    <property type="match status" value="1"/>
</dbReference>
<dbReference type="GO" id="GO:0016787">
    <property type="term" value="F:hydrolase activity"/>
    <property type="evidence" value="ECO:0007669"/>
    <property type="project" value="UniProtKB-KW"/>
</dbReference>
<reference evidence="5 6" key="1">
    <citation type="submission" date="2019-05" db="EMBL/GenBank/DDBJ databases">
        <title>Genome sequence of Klebsiella sp strain TOUT106.</title>
        <authorList>
            <person name="Rahi P."/>
            <person name="Chaudhari D."/>
        </authorList>
    </citation>
    <scope>NUCLEOTIDE SEQUENCE [LARGE SCALE GENOMIC DNA]</scope>
    <source>
        <strain evidence="5 6">TOUT106</strain>
    </source>
</reference>
<sequence length="529" mass="59119">MRNVSGVIHFLNIPEAFPCDSIFLGRVSNKLRIKYMRMLLSLLLMFSSCFCWAGERNKTMTIIHTNDTHCRVSEDKNAIGFARIKTLVDTIKTINRNVLVVDGGDFIQGKLICSMDKGDTIVNIMNEVGYDAAVIGNHEFIYGQSRLQTLMKKLNYPLLAANVKYDNGQDFTRNFIIKDIDGIKVGIFGVSTQTITARPENIAGVKLLDPVAIAKEMVQSLQAEKVDVIIALSHLGLNKADRNHSQKLAEEVAGIDVIIDGHSHTALEKGQVVNDVLIAQTGHRTHNLGIVNLEFVDGKLNHKQAALINHQLASLVKKDQSIDKIVQQANARIDTAYSEVIGNASEKLNGDRYDVRSRETNLGNMLSDMIREKAGTDTAIIFAPLISASMGPGEITKKDLVNILTEDFDIVKVEIKGADLLTLLEAGLKTYFQQVSGIRFSYDSTRPLNKRIVGDVLINENVIDKNKNYTLALVDWHYEESKHADSLYHIIQQARYIESVGSMNALFENYVRQHSPLRYHEDGRVTKLR</sequence>
<dbReference type="InterPro" id="IPR008334">
    <property type="entry name" value="5'-Nucleotdase_C"/>
</dbReference>
<evidence type="ECO:0000259" key="3">
    <source>
        <dbReference type="Pfam" id="PF00149"/>
    </source>
</evidence>
<keyword evidence="1" id="KW-0732">Signal</keyword>
<organism evidence="5 6">
    <name type="scientific">Klebsiella indica</name>
    <dbReference type="NCBI Taxonomy" id="2582917"/>
    <lineage>
        <taxon>Bacteria</taxon>
        <taxon>Pseudomonadati</taxon>
        <taxon>Pseudomonadota</taxon>
        <taxon>Gammaproteobacteria</taxon>
        <taxon>Enterobacterales</taxon>
        <taxon>Enterobacteriaceae</taxon>
        <taxon>Klebsiella/Raoultella group</taxon>
        <taxon>Klebsiella</taxon>
    </lineage>
</organism>
<dbReference type="Gene3D" id="3.60.21.10">
    <property type="match status" value="1"/>
</dbReference>
<evidence type="ECO:0000313" key="5">
    <source>
        <dbReference type="EMBL" id="TLV23848.1"/>
    </source>
</evidence>
<dbReference type="PANTHER" id="PTHR11575">
    <property type="entry name" value="5'-NUCLEOTIDASE-RELATED"/>
    <property type="match status" value="1"/>
</dbReference>